<name>R7WQM1_9NOCA</name>
<reference evidence="1 2" key="1">
    <citation type="journal article" date="2013" name="Genome Announc.">
        <title>Draft Genome Sequence of Rhodococcus rhodnii Strain LMG5362, a Symbiont of Rhodnius prolixus (Hemiptera, Reduviidae, Triatominae), the Principle Vector of Trypanosoma cruzi.</title>
        <authorList>
            <person name="Pachebat J.A."/>
            <person name="van Keulen G."/>
            <person name="Whitten M.M."/>
            <person name="Girdwood S."/>
            <person name="Del Sol R."/>
            <person name="Dyson P.J."/>
            <person name="Facey P.D."/>
        </authorList>
    </citation>
    <scope>NUCLEOTIDE SEQUENCE [LARGE SCALE GENOMIC DNA]</scope>
    <source>
        <strain evidence="1 2">LMG 5362</strain>
    </source>
</reference>
<evidence type="ECO:0000313" key="1">
    <source>
        <dbReference type="EMBL" id="EOM76269.1"/>
    </source>
</evidence>
<dbReference type="Proteomes" id="UP000013525">
    <property type="component" value="Unassembled WGS sequence"/>
</dbReference>
<accession>R7WQM1</accession>
<proteinExistence type="predicted"/>
<protein>
    <submittedName>
        <fullName evidence="1">Uncharacterized protein</fullName>
    </submittedName>
</protein>
<comment type="caution">
    <text evidence="1">The sequence shown here is derived from an EMBL/GenBank/DDBJ whole genome shotgun (WGS) entry which is preliminary data.</text>
</comment>
<sequence>MYLPHEQSNPGTFAAYRSRIAARFNGDDLVEIYSESLPPHELALIAATKGYAFAWGMRGKYQRTGNFYFRKTTLDR</sequence>
<keyword evidence="2" id="KW-1185">Reference proteome</keyword>
<dbReference type="AlphaFoldDB" id="R7WQM1"/>
<dbReference type="EMBL" id="APMY01000071">
    <property type="protein sequence ID" value="EOM76269.1"/>
    <property type="molecule type" value="Genomic_DNA"/>
</dbReference>
<gene>
    <name evidence="1" type="ORF">Rrhod_2369</name>
</gene>
<evidence type="ECO:0000313" key="2">
    <source>
        <dbReference type="Proteomes" id="UP000013525"/>
    </source>
</evidence>
<organism evidence="1 2">
    <name type="scientific">Rhodococcus rhodnii LMG 5362</name>
    <dbReference type="NCBI Taxonomy" id="1273125"/>
    <lineage>
        <taxon>Bacteria</taxon>
        <taxon>Bacillati</taxon>
        <taxon>Actinomycetota</taxon>
        <taxon>Actinomycetes</taxon>
        <taxon>Mycobacteriales</taxon>
        <taxon>Nocardiaceae</taxon>
        <taxon>Rhodococcus</taxon>
    </lineage>
</organism>